<organism evidence="1 2">
    <name type="scientific">Permianibacter aggregans</name>
    <dbReference type="NCBI Taxonomy" id="1510150"/>
    <lineage>
        <taxon>Bacteria</taxon>
        <taxon>Pseudomonadati</taxon>
        <taxon>Pseudomonadota</taxon>
        <taxon>Gammaproteobacteria</taxon>
        <taxon>Pseudomonadales</taxon>
        <taxon>Pseudomonadaceae</taxon>
        <taxon>Permianibacter</taxon>
    </lineage>
</organism>
<gene>
    <name evidence="1" type="ORF">EV696_11625</name>
</gene>
<accession>A0A4R6UHR0</accession>
<dbReference type="AlphaFoldDB" id="A0A4R6UHR0"/>
<dbReference type="EMBL" id="SNYM01000016">
    <property type="protein sequence ID" value="TDQ45922.1"/>
    <property type="molecule type" value="Genomic_DNA"/>
</dbReference>
<evidence type="ECO:0000313" key="2">
    <source>
        <dbReference type="Proteomes" id="UP000295375"/>
    </source>
</evidence>
<name>A0A4R6UHR0_9GAMM</name>
<protein>
    <submittedName>
        <fullName evidence="1">Uncharacterized protein</fullName>
    </submittedName>
</protein>
<proteinExistence type="predicted"/>
<dbReference type="Proteomes" id="UP000295375">
    <property type="component" value="Unassembled WGS sequence"/>
</dbReference>
<keyword evidence="2" id="KW-1185">Reference proteome</keyword>
<evidence type="ECO:0000313" key="1">
    <source>
        <dbReference type="EMBL" id="TDQ45922.1"/>
    </source>
</evidence>
<reference evidence="1 2" key="1">
    <citation type="submission" date="2019-03" db="EMBL/GenBank/DDBJ databases">
        <title>Genomic Encyclopedia of Type Strains, Phase IV (KMG-IV): sequencing the most valuable type-strain genomes for metagenomic binning, comparative biology and taxonomic classification.</title>
        <authorList>
            <person name="Goeker M."/>
        </authorList>
    </citation>
    <scope>NUCLEOTIDE SEQUENCE [LARGE SCALE GENOMIC DNA]</scope>
    <source>
        <strain evidence="1 2">DSM 103792</strain>
    </source>
</reference>
<comment type="caution">
    <text evidence="1">The sequence shown here is derived from an EMBL/GenBank/DDBJ whole genome shotgun (WGS) entry which is preliminary data.</text>
</comment>
<sequence length="75" mass="8517">MRCPSEIRVTPGYHCVTLHFQNRKGQYADLDLCANILAGKTYLVKFDKAGYKLINVWIEDSDKNVLVENAALNDD</sequence>